<dbReference type="Gene3D" id="3.40.50.2300">
    <property type="match status" value="2"/>
</dbReference>
<reference evidence="6 8" key="1">
    <citation type="journal article" date="2016" name="Plant Dis.">
        <title>Improved production of propionic acid using genome shuffling.</title>
        <authorList>
            <person name="Luna-Flores C.H."/>
            <person name="Palfreyman R.W."/>
            <person name="Kromer J.O."/>
            <person name="Nielsen L.K."/>
            <person name="Marcellin E."/>
        </authorList>
    </citation>
    <scope>NUCLEOTIDE SEQUENCE [LARGE SCALE GENOMIC DNA]</scope>
    <source>
        <strain evidence="6 8">F3E8</strain>
    </source>
</reference>
<dbReference type="AlphaFoldDB" id="A0AAC9ANN4"/>
<dbReference type="SMART" id="SM00354">
    <property type="entry name" value="HTH_LACI"/>
    <property type="match status" value="1"/>
</dbReference>
<evidence type="ECO:0000259" key="4">
    <source>
        <dbReference type="PROSITE" id="PS50932"/>
    </source>
</evidence>
<keyword evidence="8" id="KW-1185">Reference proteome</keyword>
<dbReference type="Proteomes" id="UP000178666">
    <property type="component" value="Chromosome"/>
</dbReference>
<evidence type="ECO:0000256" key="1">
    <source>
        <dbReference type="ARBA" id="ARBA00023015"/>
    </source>
</evidence>
<proteinExistence type="predicted"/>
<feature type="domain" description="HTH lacI-type" evidence="4">
    <location>
        <begin position="6"/>
        <end position="60"/>
    </location>
</feature>
<reference evidence="5 7" key="2">
    <citation type="submission" date="2016-02" db="EMBL/GenBank/DDBJ databases">
        <title>Complete Genome Sequence of Propionibacterium acidipropionici ATCC 55737.</title>
        <authorList>
            <person name="Luna Flores C.H."/>
            <person name="Nielsen L.K."/>
            <person name="Marcellin E."/>
        </authorList>
    </citation>
    <scope>NUCLEOTIDE SEQUENCE [LARGE SCALE GENOMIC DNA]</scope>
    <source>
        <strain evidence="5 7">ATCC 55737</strain>
    </source>
</reference>
<dbReference type="InterPro" id="IPR046335">
    <property type="entry name" value="LacI/GalR-like_sensor"/>
</dbReference>
<dbReference type="CDD" id="cd01392">
    <property type="entry name" value="HTH_LacI"/>
    <property type="match status" value="1"/>
</dbReference>
<dbReference type="GO" id="GO:0000976">
    <property type="term" value="F:transcription cis-regulatory region binding"/>
    <property type="evidence" value="ECO:0007669"/>
    <property type="project" value="TreeGrafter"/>
</dbReference>
<dbReference type="InterPro" id="IPR000843">
    <property type="entry name" value="HTH_LacI"/>
</dbReference>
<dbReference type="EMBL" id="CP015970">
    <property type="protein sequence ID" value="AOZ47206.1"/>
    <property type="molecule type" value="Genomic_DNA"/>
</dbReference>
<dbReference type="GO" id="GO:0003700">
    <property type="term" value="F:DNA-binding transcription factor activity"/>
    <property type="evidence" value="ECO:0007669"/>
    <property type="project" value="TreeGrafter"/>
</dbReference>
<evidence type="ECO:0000256" key="2">
    <source>
        <dbReference type="ARBA" id="ARBA00023125"/>
    </source>
</evidence>
<dbReference type="Pfam" id="PF13377">
    <property type="entry name" value="Peripla_BP_3"/>
    <property type="match status" value="1"/>
</dbReference>
<dbReference type="Pfam" id="PF00356">
    <property type="entry name" value="LacI"/>
    <property type="match status" value="1"/>
</dbReference>
<protein>
    <submittedName>
        <fullName evidence="5">LacI family transcriptional regulator</fullName>
    </submittedName>
</protein>
<sequence length="335" mass="35883">MIERRPTQVDVAREAGVSRQTVSLVTRDDPRVSDHSRHAVLAAMEKLGYRPNVAARALAAHRTGFVGISLSDLVNPFHGELIELIRCHCEAQGLVPFIAPVGQDAADEKVAIERLLEMNVDGLILISPMADDESLDRIGSQVPTVVVTRNAGPDSVDLVHTDDRAGARAVVGELMASGYRPVVYLGVDRPVSGDSSRARIEGYRSILAEAGYEPRVEMVSPGEVGRALGRVVQEFGNGFGLCCHNDLIALEAIGHLEVFGLRPGRDVGVTGFDNSGISGYPGIQLTTVDQSTAAMARRAVDLLSERMGGRAEPVDVVMPARLVTRATSGRTGYLR</sequence>
<dbReference type="InterPro" id="IPR010982">
    <property type="entry name" value="Lambda_DNA-bd_dom_sf"/>
</dbReference>
<evidence type="ECO:0000313" key="8">
    <source>
        <dbReference type="Proteomes" id="UP000178666"/>
    </source>
</evidence>
<dbReference type="InterPro" id="IPR028082">
    <property type="entry name" value="Peripla_BP_I"/>
</dbReference>
<dbReference type="Gene3D" id="1.10.260.40">
    <property type="entry name" value="lambda repressor-like DNA-binding domains"/>
    <property type="match status" value="1"/>
</dbReference>
<name>A0AAC9ANN4_9ACTN</name>
<dbReference type="PANTHER" id="PTHR30146:SF109">
    <property type="entry name" value="HTH-TYPE TRANSCRIPTIONAL REGULATOR GALS"/>
    <property type="match status" value="1"/>
</dbReference>
<dbReference type="EMBL" id="CP014352">
    <property type="protein sequence ID" value="AMS05739.1"/>
    <property type="molecule type" value="Genomic_DNA"/>
</dbReference>
<dbReference type="SUPFAM" id="SSF47413">
    <property type="entry name" value="lambda repressor-like DNA-binding domains"/>
    <property type="match status" value="1"/>
</dbReference>
<dbReference type="CDD" id="cd06267">
    <property type="entry name" value="PBP1_LacI_sugar_binding-like"/>
    <property type="match status" value="1"/>
</dbReference>
<dbReference type="SUPFAM" id="SSF53822">
    <property type="entry name" value="Periplasmic binding protein-like I"/>
    <property type="match status" value="1"/>
</dbReference>
<dbReference type="RefSeq" id="WP_062819770.1">
    <property type="nucleotide sequence ID" value="NZ_CP014352.1"/>
</dbReference>
<evidence type="ECO:0000313" key="5">
    <source>
        <dbReference type="EMBL" id="AMS05739.1"/>
    </source>
</evidence>
<keyword evidence="2" id="KW-0238">DNA-binding</keyword>
<dbReference type="PANTHER" id="PTHR30146">
    <property type="entry name" value="LACI-RELATED TRANSCRIPTIONAL REPRESSOR"/>
    <property type="match status" value="1"/>
</dbReference>
<evidence type="ECO:0000313" key="6">
    <source>
        <dbReference type="EMBL" id="AOZ47206.1"/>
    </source>
</evidence>
<evidence type="ECO:0000313" key="7">
    <source>
        <dbReference type="Proteomes" id="UP000075221"/>
    </source>
</evidence>
<dbReference type="Proteomes" id="UP000075221">
    <property type="component" value="Chromosome"/>
</dbReference>
<keyword evidence="1" id="KW-0805">Transcription regulation</keyword>
<keyword evidence="3" id="KW-0804">Transcription</keyword>
<accession>A0AAC9ANN4</accession>
<evidence type="ECO:0000256" key="3">
    <source>
        <dbReference type="ARBA" id="ARBA00023163"/>
    </source>
</evidence>
<gene>
    <name evidence="6" type="ORF">A8L58_11515</name>
    <name evidence="5" type="ORF">AXH35_10075</name>
</gene>
<dbReference type="PROSITE" id="PS50932">
    <property type="entry name" value="HTH_LACI_2"/>
    <property type="match status" value="1"/>
</dbReference>
<organism evidence="5 7">
    <name type="scientific">Acidipropionibacterium acidipropionici</name>
    <dbReference type="NCBI Taxonomy" id="1748"/>
    <lineage>
        <taxon>Bacteria</taxon>
        <taxon>Bacillati</taxon>
        <taxon>Actinomycetota</taxon>
        <taxon>Actinomycetes</taxon>
        <taxon>Propionibacteriales</taxon>
        <taxon>Propionibacteriaceae</taxon>
        <taxon>Acidipropionibacterium</taxon>
    </lineage>
</organism>